<accession>A0A078M8I3</accession>
<dbReference type="PATRIC" id="fig|1461583.4.peg.1592"/>
<dbReference type="InterPro" id="IPR011256">
    <property type="entry name" value="Reg_factor_effector_dom_sf"/>
</dbReference>
<dbReference type="EMBL" id="LN483075">
    <property type="protein sequence ID" value="CEA03703.1"/>
    <property type="molecule type" value="Genomic_DNA"/>
</dbReference>
<proteinExistence type="predicted"/>
<gene>
    <name evidence="2" type="ORF">BN1050_01656</name>
</gene>
<feature type="domain" description="Integron-associated effector binding protein" evidence="1">
    <location>
        <begin position="14"/>
        <end position="126"/>
    </location>
</feature>
<protein>
    <submittedName>
        <fullName evidence="2">Bacterial transcription activator, effector binding domain</fullName>
    </submittedName>
</protein>
<reference evidence="2" key="1">
    <citation type="submission" date="2014-07" db="EMBL/GenBank/DDBJ databases">
        <authorList>
            <person name="Urmite Genomes Urmite Genomes"/>
        </authorList>
    </citation>
    <scope>NUCLEOTIDE SEQUENCE</scope>
    <source>
        <strain evidence="2">13S34_air</strain>
    </source>
</reference>
<dbReference type="HOGENOM" id="CLU_106591_2_0_9"/>
<dbReference type="PANTHER" id="PTHR36444:SF2">
    <property type="entry name" value="TRANSCRIPTIONAL REGULATOR PROTEIN YOBU-RELATED"/>
    <property type="match status" value="1"/>
</dbReference>
<dbReference type="AlphaFoldDB" id="A0A078M8I3"/>
<dbReference type="InterPro" id="IPR029441">
    <property type="entry name" value="Cass2"/>
</dbReference>
<evidence type="ECO:0000259" key="1">
    <source>
        <dbReference type="Pfam" id="PF14526"/>
    </source>
</evidence>
<evidence type="ECO:0000313" key="2">
    <source>
        <dbReference type="EMBL" id="CEA03703.1"/>
    </source>
</evidence>
<organism evidence="2">
    <name type="scientific">Metalysinibacillus saudimassiliensis</name>
    <dbReference type="NCBI Taxonomy" id="1461583"/>
    <lineage>
        <taxon>Bacteria</taxon>
        <taxon>Bacillati</taxon>
        <taxon>Bacillota</taxon>
        <taxon>Bacilli</taxon>
        <taxon>Bacillales</taxon>
        <taxon>Caryophanaceae</taxon>
        <taxon>Metalysinibacillus</taxon>
    </lineage>
</organism>
<dbReference type="InterPro" id="IPR053182">
    <property type="entry name" value="YobU-like_regulator"/>
</dbReference>
<dbReference type="Gene3D" id="3.20.80.10">
    <property type="entry name" value="Regulatory factor, effector binding domain"/>
    <property type="match status" value="1"/>
</dbReference>
<dbReference type="Pfam" id="PF14526">
    <property type="entry name" value="Cass2"/>
    <property type="match status" value="1"/>
</dbReference>
<sequence length="128" mass="14870">MEKEVYILASVRTNNFTDDALQDKIRAVWHTAREKNDGGMLYGIYHDYESDYRGDYTLSVATTSPISDDVMALPQATYTTYITSAPHIFDTWESIWQRESEGSINRAYTIDFERYLEDGRVEIFVAFK</sequence>
<dbReference type="PANTHER" id="PTHR36444">
    <property type="entry name" value="TRANSCRIPTIONAL REGULATOR PROTEIN YOBU-RELATED"/>
    <property type="match status" value="1"/>
</dbReference>
<dbReference type="SUPFAM" id="SSF55136">
    <property type="entry name" value="Probable bacterial effector-binding domain"/>
    <property type="match status" value="1"/>
</dbReference>
<name>A0A078M8I3_9BACL</name>